<dbReference type="OrthoDB" id="2959034at2759"/>
<protein>
    <submittedName>
        <fullName evidence="1">Uncharacterized protein</fullName>
    </submittedName>
</protein>
<evidence type="ECO:0000313" key="2">
    <source>
        <dbReference type="Proteomes" id="UP000807769"/>
    </source>
</evidence>
<evidence type="ECO:0000313" key="1">
    <source>
        <dbReference type="EMBL" id="KAG1815534.1"/>
    </source>
</evidence>
<dbReference type="EMBL" id="JABBWG010000018">
    <property type="protein sequence ID" value="KAG1815534.1"/>
    <property type="molecule type" value="Genomic_DNA"/>
</dbReference>
<sequence length="107" mass="12159">MGVFLSTIQSKLSIMTSVELSLLQILPLPLSFKLAMPVLPLSQQQSSSIEKPNIEDHTALYWAMQELGDCRFVASFHFRMFQKRLRITLEMGIVFVARGPCCFSSLY</sequence>
<comment type="caution">
    <text evidence="1">The sequence shown here is derived from an EMBL/GenBank/DDBJ whole genome shotgun (WGS) entry which is preliminary data.</text>
</comment>
<reference evidence="1" key="1">
    <citation type="journal article" date="2020" name="New Phytol.">
        <title>Comparative genomics reveals dynamic genome evolution in host specialist ectomycorrhizal fungi.</title>
        <authorList>
            <person name="Lofgren L.A."/>
            <person name="Nguyen N.H."/>
            <person name="Vilgalys R."/>
            <person name="Ruytinx J."/>
            <person name="Liao H.L."/>
            <person name="Branco S."/>
            <person name="Kuo A."/>
            <person name="LaButti K."/>
            <person name="Lipzen A."/>
            <person name="Andreopoulos W."/>
            <person name="Pangilinan J."/>
            <person name="Riley R."/>
            <person name="Hundley H."/>
            <person name="Na H."/>
            <person name="Barry K."/>
            <person name="Grigoriev I.V."/>
            <person name="Stajich J.E."/>
            <person name="Kennedy P.G."/>
        </authorList>
    </citation>
    <scope>NUCLEOTIDE SEQUENCE</scope>
    <source>
        <strain evidence="1">MN1</strain>
    </source>
</reference>
<organism evidence="1 2">
    <name type="scientific">Suillus subaureus</name>
    <dbReference type="NCBI Taxonomy" id="48587"/>
    <lineage>
        <taxon>Eukaryota</taxon>
        <taxon>Fungi</taxon>
        <taxon>Dikarya</taxon>
        <taxon>Basidiomycota</taxon>
        <taxon>Agaricomycotina</taxon>
        <taxon>Agaricomycetes</taxon>
        <taxon>Agaricomycetidae</taxon>
        <taxon>Boletales</taxon>
        <taxon>Suillineae</taxon>
        <taxon>Suillaceae</taxon>
        <taxon>Suillus</taxon>
    </lineage>
</organism>
<proteinExistence type="predicted"/>
<keyword evidence="2" id="KW-1185">Reference proteome</keyword>
<name>A0A9P7E9Q8_9AGAM</name>
<accession>A0A9P7E9Q8</accession>
<dbReference type="GeneID" id="64629764"/>
<dbReference type="AlphaFoldDB" id="A0A9P7E9Q8"/>
<dbReference type="RefSeq" id="XP_041192465.1">
    <property type="nucleotide sequence ID" value="XM_041335747.1"/>
</dbReference>
<dbReference type="Proteomes" id="UP000807769">
    <property type="component" value="Unassembled WGS sequence"/>
</dbReference>
<gene>
    <name evidence="1" type="ORF">BJ212DRAFT_1357159</name>
</gene>